<dbReference type="InterPro" id="IPR041698">
    <property type="entry name" value="Methyltransf_25"/>
</dbReference>
<evidence type="ECO:0000313" key="3">
    <source>
        <dbReference type="Proteomes" id="UP001595945"/>
    </source>
</evidence>
<dbReference type="CDD" id="cd02440">
    <property type="entry name" value="AdoMet_MTases"/>
    <property type="match status" value="1"/>
</dbReference>
<keyword evidence="2" id="KW-0489">Methyltransferase</keyword>
<reference evidence="2 3" key="1">
    <citation type="journal article" date="2019" name="Int. J. Syst. Evol. Microbiol.">
        <title>The Global Catalogue of Microorganisms (GCM) 10K type strain sequencing project: providing services to taxonomists for standard genome sequencing and annotation.</title>
        <authorList>
            <consortium name="The Broad Institute Genomics Platform"/>
            <consortium name="The Broad Institute Genome Sequencing Center for Infectious Disease"/>
            <person name="Wu L."/>
            <person name="Ma J."/>
        </authorList>
    </citation>
    <scope>NUCLEOTIDE SEQUENCE [LARGE SCALE GENOMIC DNA]</scope>
    <source>
        <strain evidence="2 3">XZYJ18</strain>
    </source>
</reference>
<keyword evidence="2" id="KW-0808">Transferase</keyword>
<name>A0ABD5PZC3_9EURY</name>
<comment type="caution">
    <text evidence="2">The sequence shown here is derived from an EMBL/GenBank/DDBJ whole genome shotgun (WGS) entry which is preliminary data.</text>
</comment>
<accession>A0ABD5PZC3</accession>
<dbReference type="Proteomes" id="UP001595945">
    <property type="component" value="Unassembled WGS sequence"/>
</dbReference>
<dbReference type="Pfam" id="PF13649">
    <property type="entry name" value="Methyltransf_25"/>
    <property type="match status" value="1"/>
</dbReference>
<dbReference type="GO" id="GO:0008168">
    <property type="term" value="F:methyltransferase activity"/>
    <property type="evidence" value="ECO:0007669"/>
    <property type="project" value="UniProtKB-KW"/>
</dbReference>
<gene>
    <name evidence="2" type="ORF">ACFO9K_05130</name>
</gene>
<dbReference type="RefSeq" id="WP_254270224.1">
    <property type="nucleotide sequence ID" value="NZ_CP100401.1"/>
</dbReference>
<dbReference type="GeneID" id="73047270"/>
<proteinExistence type="predicted"/>
<evidence type="ECO:0000313" key="2">
    <source>
        <dbReference type="EMBL" id="MFC4823636.1"/>
    </source>
</evidence>
<dbReference type="Gene3D" id="3.40.50.150">
    <property type="entry name" value="Vaccinia Virus protein VP39"/>
    <property type="match status" value="1"/>
</dbReference>
<dbReference type="PANTHER" id="PTHR43464">
    <property type="entry name" value="METHYLTRANSFERASE"/>
    <property type="match status" value="1"/>
</dbReference>
<sequence>MNENLYAEYPETYDAIYAEKDYDAEVEFVLDRFAEVAGGDGDPERALIVGCGTGEHSKRLREEGFEVVGVDKYPAMVERARTKSDAEFRVGELPDLPVDGQFDLVWFPFTVVQHLDPDAVAESLRTAVDHLTADGVLVFDQLVTGEEDIYPRLVTYESDDGTYARLTDVHEVGDSSYRWDSLVFTPDGEFFADTHRLYDHDAAYLDGVCGVVGLSVERHGWYDADADPDESGHAVFVAQNTD</sequence>
<dbReference type="SUPFAM" id="SSF53335">
    <property type="entry name" value="S-adenosyl-L-methionine-dependent methyltransferases"/>
    <property type="match status" value="1"/>
</dbReference>
<dbReference type="EMBL" id="JBHSHT010000001">
    <property type="protein sequence ID" value="MFC4823636.1"/>
    <property type="molecule type" value="Genomic_DNA"/>
</dbReference>
<keyword evidence="3" id="KW-1185">Reference proteome</keyword>
<evidence type="ECO:0000259" key="1">
    <source>
        <dbReference type="Pfam" id="PF13649"/>
    </source>
</evidence>
<dbReference type="GO" id="GO:0032259">
    <property type="term" value="P:methylation"/>
    <property type="evidence" value="ECO:0007669"/>
    <property type="project" value="UniProtKB-KW"/>
</dbReference>
<feature type="domain" description="Methyltransferase" evidence="1">
    <location>
        <begin position="47"/>
        <end position="135"/>
    </location>
</feature>
<dbReference type="AlphaFoldDB" id="A0ABD5PZC3"/>
<protein>
    <submittedName>
        <fullName evidence="2">Class I SAM-dependent methyltransferase</fullName>
    </submittedName>
</protein>
<dbReference type="Gene3D" id="2.20.130.10">
    <property type="entry name" value="CAC2371-like domains"/>
    <property type="match status" value="1"/>
</dbReference>
<dbReference type="InterPro" id="IPR029063">
    <property type="entry name" value="SAM-dependent_MTases_sf"/>
</dbReference>
<organism evidence="2 3">
    <name type="scientific">Halorussus aquaticus</name>
    <dbReference type="NCBI Taxonomy" id="2953748"/>
    <lineage>
        <taxon>Archaea</taxon>
        <taxon>Methanobacteriati</taxon>
        <taxon>Methanobacteriota</taxon>
        <taxon>Stenosarchaea group</taxon>
        <taxon>Halobacteria</taxon>
        <taxon>Halobacteriales</taxon>
        <taxon>Haladaptataceae</taxon>
        <taxon>Halorussus</taxon>
    </lineage>
</organism>